<evidence type="ECO:0000313" key="3">
    <source>
        <dbReference type="Proteomes" id="UP001165652"/>
    </source>
</evidence>
<evidence type="ECO:0000313" key="2">
    <source>
        <dbReference type="EMBL" id="MDC7785657.1"/>
    </source>
</evidence>
<reference evidence="2" key="2">
    <citation type="submission" date="2023-02" db="EMBL/GenBank/DDBJ databases">
        <authorList>
            <person name="Rayyan A."/>
            <person name="Meyer T."/>
            <person name="Kyndt J.A."/>
        </authorList>
    </citation>
    <scope>NUCLEOTIDE SEQUENCE</scope>
    <source>
        <strain evidence="2">DSM 9987</strain>
    </source>
</reference>
<dbReference type="RefSeq" id="WP_272776503.1">
    <property type="nucleotide sequence ID" value="NZ_JAQQLI010000009.1"/>
</dbReference>
<dbReference type="SUPFAM" id="SSF141371">
    <property type="entry name" value="PilZ domain-like"/>
    <property type="match status" value="1"/>
</dbReference>
<dbReference type="Proteomes" id="UP001165652">
    <property type="component" value="Unassembled WGS sequence"/>
</dbReference>
<sequence length="117" mass="13440">MQDRRKQPRSPSYLGARLTFSQQSLSADCVVRDRSDTGALLFVAGAGHVPDSFDLTIAKTRTRYRARTRWREKDALGVELTEELPTAPASDGFEHDRIRRLKAENERLKRRLRALEE</sequence>
<gene>
    <name evidence="2" type="ORF">PQJ73_08180</name>
</gene>
<name>A0ABT5J7M6_RHOTP</name>
<keyword evidence="3" id="KW-1185">Reference proteome</keyword>
<dbReference type="Pfam" id="PF07238">
    <property type="entry name" value="PilZ"/>
    <property type="match status" value="1"/>
</dbReference>
<protein>
    <submittedName>
        <fullName evidence="2">PilZ domain-containing protein</fullName>
    </submittedName>
</protein>
<accession>A0ABT5J7M6</accession>
<dbReference type="InterPro" id="IPR009875">
    <property type="entry name" value="PilZ_domain"/>
</dbReference>
<reference evidence="2" key="1">
    <citation type="journal article" date="2023" name="Microbiol Resour">
        <title>Genome Sequences of Rhodoplanes serenus and Two Thermotolerant Strains, Rhodoplanes tepidamans and 'Rhodoplanes cryptolactis,' Further Refine the Genus.</title>
        <authorList>
            <person name="Rayyan A.A."/>
            <person name="Kyndt J.A."/>
        </authorList>
    </citation>
    <scope>NUCLEOTIDE SEQUENCE</scope>
    <source>
        <strain evidence="2">DSM 9987</strain>
    </source>
</reference>
<proteinExistence type="predicted"/>
<dbReference type="EMBL" id="JAQQLI010000009">
    <property type="protein sequence ID" value="MDC7785657.1"/>
    <property type="molecule type" value="Genomic_DNA"/>
</dbReference>
<comment type="caution">
    <text evidence="2">The sequence shown here is derived from an EMBL/GenBank/DDBJ whole genome shotgun (WGS) entry which is preliminary data.</text>
</comment>
<feature type="domain" description="PilZ" evidence="1">
    <location>
        <begin position="3"/>
        <end position="83"/>
    </location>
</feature>
<organism evidence="2 3">
    <name type="scientific">Rhodoplanes tepidamans</name>
    <name type="common">Rhodoplanes cryptolactis</name>
    <dbReference type="NCBI Taxonomy" id="200616"/>
    <lineage>
        <taxon>Bacteria</taxon>
        <taxon>Pseudomonadati</taxon>
        <taxon>Pseudomonadota</taxon>
        <taxon>Alphaproteobacteria</taxon>
        <taxon>Hyphomicrobiales</taxon>
        <taxon>Nitrobacteraceae</taxon>
        <taxon>Rhodoplanes</taxon>
    </lineage>
</organism>
<evidence type="ECO:0000259" key="1">
    <source>
        <dbReference type="Pfam" id="PF07238"/>
    </source>
</evidence>